<gene>
    <name evidence="2" type="ORF">BV912_01020</name>
    <name evidence="3" type="ORF">BV913_02335</name>
</gene>
<evidence type="ECO:0000256" key="1">
    <source>
        <dbReference type="SAM" id="Phobius"/>
    </source>
</evidence>
<organism evidence="2 4">
    <name type="scientific">Neisseria dumasiana</name>
    <dbReference type="NCBI Taxonomy" id="1931275"/>
    <lineage>
        <taxon>Bacteria</taxon>
        <taxon>Pseudomonadati</taxon>
        <taxon>Pseudomonadota</taxon>
        <taxon>Betaproteobacteria</taxon>
        <taxon>Neisseriales</taxon>
        <taxon>Neisseriaceae</taxon>
        <taxon>Neisseria</taxon>
    </lineage>
</organism>
<dbReference type="STRING" id="1931275.BV914_01545"/>
<dbReference type="EMBL" id="MTAB01000002">
    <property type="protein sequence ID" value="OSI24993.1"/>
    <property type="molecule type" value="Genomic_DNA"/>
</dbReference>
<proteinExistence type="predicted"/>
<dbReference type="Proteomes" id="UP000193303">
    <property type="component" value="Unassembled WGS sequence"/>
</dbReference>
<dbReference type="EMBL" id="MTAC01000004">
    <property type="protein sequence ID" value="OSI36304.1"/>
    <property type="molecule type" value="Genomic_DNA"/>
</dbReference>
<reference evidence="4" key="1">
    <citation type="submission" date="2017-01" db="EMBL/GenBank/DDBJ databases">
        <authorList>
            <person name="Mah S.A."/>
            <person name="Swanson W.J."/>
            <person name="Moy G.W."/>
            <person name="Vacquier V.D."/>
        </authorList>
    </citation>
    <scope>NUCLEOTIDE SEQUENCE [LARGE SCALE GENOMIC DNA]</scope>
    <source>
        <strain evidence="4">124861</strain>
    </source>
</reference>
<sequence>MSEQIQDLRELLVIHKARNPNPVISTKSILIFAFTWTLWFLTAYLIFRDHQALIYRPIVGTWALADLAKIAAVIVLLQLNILLLWSIFAVRKPKKELPNQAEK</sequence>
<name>A0A1X3DKU3_9NEIS</name>
<keyword evidence="5" id="KW-1185">Reference proteome</keyword>
<dbReference type="AlphaFoldDB" id="A0A1X3DKU3"/>
<keyword evidence="1" id="KW-1133">Transmembrane helix</keyword>
<accession>A0A1X3DKU3</accession>
<protein>
    <submittedName>
        <fullName evidence="2">Uncharacterized protein</fullName>
    </submittedName>
</protein>
<reference evidence="2 5" key="2">
    <citation type="submission" date="2017-01" db="EMBL/GenBank/DDBJ databases">
        <authorList>
            <person name="Wolfgang W.J."/>
            <person name="Cole J."/>
            <person name="Wroblewski D."/>
            <person name="Mcginnis J."/>
            <person name="Musser K.A."/>
        </authorList>
    </citation>
    <scope>NUCLEOTIDE SEQUENCE</scope>
    <source>
        <strain evidence="2">124861</strain>
        <strain evidence="3 5">93087</strain>
    </source>
</reference>
<evidence type="ECO:0000313" key="2">
    <source>
        <dbReference type="EMBL" id="OSI24993.1"/>
    </source>
</evidence>
<feature type="transmembrane region" description="Helical" evidence="1">
    <location>
        <begin position="28"/>
        <end position="47"/>
    </location>
</feature>
<feature type="transmembrane region" description="Helical" evidence="1">
    <location>
        <begin position="67"/>
        <end position="90"/>
    </location>
</feature>
<keyword evidence="1" id="KW-0812">Transmembrane</keyword>
<dbReference type="OrthoDB" id="8604388at2"/>
<comment type="caution">
    <text evidence="2">The sequence shown here is derived from an EMBL/GenBank/DDBJ whole genome shotgun (WGS) entry which is preliminary data.</text>
</comment>
<dbReference type="Proteomes" id="UP000193346">
    <property type="component" value="Unassembled WGS sequence"/>
</dbReference>
<evidence type="ECO:0000313" key="5">
    <source>
        <dbReference type="Proteomes" id="UP000193346"/>
    </source>
</evidence>
<dbReference type="RefSeq" id="WP_085357727.1">
    <property type="nucleotide sequence ID" value="NZ_CP091509.1"/>
</dbReference>
<evidence type="ECO:0000313" key="4">
    <source>
        <dbReference type="Proteomes" id="UP000193303"/>
    </source>
</evidence>
<keyword evidence="1" id="KW-0472">Membrane</keyword>
<evidence type="ECO:0000313" key="3">
    <source>
        <dbReference type="EMBL" id="OSI36304.1"/>
    </source>
</evidence>